<comment type="caution">
    <text evidence="3">The sequence shown here is derived from an EMBL/GenBank/DDBJ whole genome shotgun (WGS) entry which is preliminary data.</text>
</comment>
<dbReference type="AlphaFoldDB" id="A0A511VBR4"/>
<dbReference type="InterPro" id="IPR013974">
    <property type="entry name" value="SAF"/>
</dbReference>
<sequence>MEPNYKTVMMKPYDKVATALMDIPAGATVEVTCLDKTYTVTLADAIRFGHKFAVVPIAKGEDIVKYGEVIGIATRDIAAGEHVHVHNLEGKRGRGDKVGTAE</sequence>
<proteinExistence type="predicted"/>
<dbReference type="PANTHER" id="PTHR30536">
    <property type="entry name" value="ALTRONATE/GALACTARATE DEHYDRATASE"/>
    <property type="match status" value="1"/>
</dbReference>
<dbReference type="GO" id="GO:0016829">
    <property type="term" value="F:lyase activity"/>
    <property type="evidence" value="ECO:0007669"/>
    <property type="project" value="UniProtKB-KW"/>
</dbReference>
<dbReference type="SMART" id="SM00858">
    <property type="entry name" value="SAF"/>
    <property type="match status" value="1"/>
</dbReference>
<dbReference type="PANTHER" id="PTHR30536:SF5">
    <property type="entry name" value="ALTRONATE DEHYDRATASE"/>
    <property type="match status" value="1"/>
</dbReference>
<dbReference type="CDD" id="cd11613">
    <property type="entry name" value="SAF_AH_GD"/>
    <property type="match status" value="1"/>
</dbReference>
<dbReference type="EMBL" id="BJXX01000181">
    <property type="protein sequence ID" value="GEN36355.1"/>
    <property type="molecule type" value="Genomic_DNA"/>
</dbReference>
<dbReference type="Pfam" id="PF08666">
    <property type="entry name" value="SAF"/>
    <property type="match status" value="1"/>
</dbReference>
<evidence type="ECO:0000259" key="2">
    <source>
        <dbReference type="SMART" id="SM00858"/>
    </source>
</evidence>
<name>A0A511VBR4_9BACL</name>
<feature type="domain" description="SAF" evidence="2">
    <location>
        <begin position="14"/>
        <end position="89"/>
    </location>
</feature>
<dbReference type="Proteomes" id="UP000321157">
    <property type="component" value="Unassembled WGS sequence"/>
</dbReference>
<dbReference type="RefSeq" id="WP_146811992.1">
    <property type="nucleotide sequence ID" value="NZ_BJXX01000181.1"/>
</dbReference>
<protein>
    <submittedName>
        <fullName evidence="3">D-galactarate dehydratase</fullName>
    </submittedName>
</protein>
<evidence type="ECO:0000256" key="1">
    <source>
        <dbReference type="ARBA" id="ARBA00023239"/>
    </source>
</evidence>
<keyword evidence="1" id="KW-0456">Lyase</keyword>
<keyword evidence="4" id="KW-1185">Reference proteome</keyword>
<evidence type="ECO:0000313" key="4">
    <source>
        <dbReference type="Proteomes" id="UP000321157"/>
    </source>
</evidence>
<dbReference type="GO" id="GO:0019698">
    <property type="term" value="P:D-galacturonate catabolic process"/>
    <property type="evidence" value="ECO:0007669"/>
    <property type="project" value="TreeGrafter"/>
</dbReference>
<dbReference type="Gene3D" id="2.30.130.110">
    <property type="match status" value="1"/>
</dbReference>
<dbReference type="InterPro" id="IPR052172">
    <property type="entry name" value="UxaA_altronate/galactarate_dh"/>
</dbReference>
<gene>
    <name evidence="3" type="ORF">ADA01nite_38150</name>
</gene>
<dbReference type="InterPro" id="IPR044144">
    <property type="entry name" value="SAF_UxaA/GarD"/>
</dbReference>
<evidence type="ECO:0000313" key="3">
    <source>
        <dbReference type="EMBL" id="GEN36355.1"/>
    </source>
</evidence>
<reference evidence="3 4" key="1">
    <citation type="submission" date="2019-07" db="EMBL/GenBank/DDBJ databases">
        <title>Whole genome shotgun sequence of Aneurinibacillus danicus NBRC 102444.</title>
        <authorList>
            <person name="Hosoyama A."/>
            <person name="Uohara A."/>
            <person name="Ohji S."/>
            <person name="Ichikawa N."/>
        </authorList>
    </citation>
    <scope>NUCLEOTIDE SEQUENCE [LARGE SCALE GENOMIC DNA]</scope>
    <source>
        <strain evidence="3 4">NBRC 102444</strain>
    </source>
</reference>
<dbReference type="OrthoDB" id="9804574at2"/>
<accession>A0A511VBR4</accession>
<organism evidence="3 4">
    <name type="scientific">Aneurinibacillus danicus</name>
    <dbReference type="NCBI Taxonomy" id="267746"/>
    <lineage>
        <taxon>Bacteria</taxon>
        <taxon>Bacillati</taxon>
        <taxon>Bacillota</taxon>
        <taxon>Bacilli</taxon>
        <taxon>Bacillales</taxon>
        <taxon>Paenibacillaceae</taxon>
        <taxon>Aneurinibacillus group</taxon>
        <taxon>Aneurinibacillus</taxon>
    </lineage>
</organism>